<dbReference type="STRING" id="71717.A0A4Y7SZJ8"/>
<keyword evidence="1" id="KW-0732">Signal</keyword>
<organism evidence="2 3">
    <name type="scientific">Coprinellus micaceus</name>
    <name type="common">Glistening ink-cap mushroom</name>
    <name type="synonym">Coprinus micaceus</name>
    <dbReference type="NCBI Taxonomy" id="71717"/>
    <lineage>
        <taxon>Eukaryota</taxon>
        <taxon>Fungi</taxon>
        <taxon>Dikarya</taxon>
        <taxon>Basidiomycota</taxon>
        <taxon>Agaricomycotina</taxon>
        <taxon>Agaricomycetes</taxon>
        <taxon>Agaricomycetidae</taxon>
        <taxon>Agaricales</taxon>
        <taxon>Agaricineae</taxon>
        <taxon>Psathyrellaceae</taxon>
        <taxon>Coprinellus</taxon>
    </lineage>
</organism>
<proteinExistence type="predicted"/>
<keyword evidence="3" id="KW-1185">Reference proteome</keyword>
<protein>
    <recommendedName>
        <fullName evidence="4">DUF1996 domain-containing protein</fullName>
    </recommendedName>
</protein>
<accession>A0A4Y7SZJ8</accession>
<sequence>MKWLTSPVAPASLLLAFVSTAHALIRFHCAQLVTERLDPLVTPGIVSPHLHQVIGGVRRFDFITAFSELPS</sequence>
<evidence type="ECO:0000256" key="1">
    <source>
        <dbReference type="SAM" id="SignalP"/>
    </source>
</evidence>
<comment type="caution">
    <text evidence="2">The sequence shown here is derived from an EMBL/GenBank/DDBJ whole genome shotgun (WGS) entry which is preliminary data.</text>
</comment>
<dbReference type="Proteomes" id="UP000298030">
    <property type="component" value="Unassembled WGS sequence"/>
</dbReference>
<evidence type="ECO:0008006" key="4">
    <source>
        <dbReference type="Google" id="ProtNLM"/>
    </source>
</evidence>
<name>A0A4Y7SZJ8_COPMI</name>
<feature type="signal peptide" evidence="1">
    <location>
        <begin position="1"/>
        <end position="23"/>
    </location>
</feature>
<gene>
    <name evidence="2" type="ORF">FA13DRAFT_1634758</name>
</gene>
<dbReference type="OrthoDB" id="4773550at2759"/>
<dbReference type="EMBL" id="QPFP01000041">
    <property type="protein sequence ID" value="TEB27280.1"/>
    <property type="molecule type" value="Genomic_DNA"/>
</dbReference>
<evidence type="ECO:0000313" key="2">
    <source>
        <dbReference type="EMBL" id="TEB27280.1"/>
    </source>
</evidence>
<evidence type="ECO:0000313" key="3">
    <source>
        <dbReference type="Proteomes" id="UP000298030"/>
    </source>
</evidence>
<reference evidence="2 3" key="1">
    <citation type="journal article" date="2019" name="Nat. Ecol. Evol.">
        <title>Megaphylogeny resolves global patterns of mushroom evolution.</title>
        <authorList>
            <person name="Varga T."/>
            <person name="Krizsan K."/>
            <person name="Foldi C."/>
            <person name="Dima B."/>
            <person name="Sanchez-Garcia M."/>
            <person name="Sanchez-Ramirez S."/>
            <person name="Szollosi G.J."/>
            <person name="Szarkandi J.G."/>
            <person name="Papp V."/>
            <person name="Albert L."/>
            <person name="Andreopoulos W."/>
            <person name="Angelini C."/>
            <person name="Antonin V."/>
            <person name="Barry K.W."/>
            <person name="Bougher N.L."/>
            <person name="Buchanan P."/>
            <person name="Buyck B."/>
            <person name="Bense V."/>
            <person name="Catcheside P."/>
            <person name="Chovatia M."/>
            <person name="Cooper J."/>
            <person name="Damon W."/>
            <person name="Desjardin D."/>
            <person name="Finy P."/>
            <person name="Geml J."/>
            <person name="Haridas S."/>
            <person name="Hughes K."/>
            <person name="Justo A."/>
            <person name="Karasinski D."/>
            <person name="Kautmanova I."/>
            <person name="Kiss B."/>
            <person name="Kocsube S."/>
            <person name="Kotiranta H."/>
            <person name="LaButti K.M."/>
            <person name="Lechner B.E."/>
            <person name="Liimatainen K."/>
            <person name="Lipzen A."/>
            <person name="Lukacs Z."/>
            <person name="Mihaltcheva S."/>
            <person name="Morgado L.N."/>
            <person name="Niskanen T."/>
            <person name="Noordeloos M.E."/>
            <person name="Ohm R.A."/>
            <person name="Ortiz-Santana B."/>
            <person name="Ovrebo C."/>
            <person name="Racz N."/>
            <person name="Riley R."/>
            <person name="Savchenko A."/>
            <person name="Shiryaev A."/>
            <person name="Soop K."/>
            <person name="Spirin V."/>
            <person name="Szebenyi C."/>
            <person name="Tomsovsky M."/>
            <person name="Tulloss R.E."/>
            <person name="Uehling J."/>
            <person name="Grigoriev I.V."/>
            <person name="Vagvolgyi C."/>
            <person name="Papp T."/>
            <person name="Martin F.M."/>
            <person name="Miettinen O."/>
            <person name="Hibbett D.S."/>
            <person name="Nagy L.G."/>
        </authorList>
    </citation>
    <scope>NUCLEOTIDE SEQUENCE [LARGE SCALE GENOMIC DNA]</scope>
    <source>
        <strain evidence="2 3">FP101781</strain>
    </source>
</reference>
<feature type="chain" id="PRO_5021307823" description="DUF1996 domain-containing protein" evidence="1">
    <location>
        <begin position="24"/>
        <end position="71"/>
    </location>
</feature>
<dbReference type="AlphaFoldDB" id="A0A4Y7SZJ8"/>